<keyword evidence="7" id="KW-0418">Kinase</keyword>
<reference evidence="6 9" key="3">
    <citation type="journal article" date="2020" name="J. Nat. Prod.">
        <title>Genomics-Metabolomics Profiling Disclosed Marine Vibrio spartinae 3.6 as a Producer of a New Branched Side Chain Prodigiosin.</title>
        <authorList>
            <person name="Vitale G.A."/>
            <person name="Sciarretta M."/>
            <person name="Palma Esposito F."/>
            <person name="January G.G."/>
            <person name="Giaccio M."/>
            <person name="Bunk B."/>
            <person name="Sproer C."/>
            <person name="Bajerski F."/>
            <person name="Power D."/>
            <person name="Festa C."/>
            <person name="Monti M.C."/>
            <person name="D'Auria M.V."/>
            <person name="de Pascale D."/>
        </authorList>
    </citation>
    <scope>NUCLEOTIDE SEQUENCE [LARGE SCALE GENOMIC DNA]</scope>
    <source>
        <strain evidence="6 9">3.6</strain>
    </source>
</reference>
<evidence type="ECO:0000256" key="4">
    <source>
        <dbReference type="SAM" id="Phobius"/>
    </source>
</evidence>
<dbReference type="Pfam" id="PF02518">
    <property type="entry name" value="HATPase_c"/>
    <property type="match status" value="1"/>
</dbReference>
<dbReference type="Gene3D" id="3.30.450.20">
    <property type="entry name" value="PAS domain"/>
    <property type="match status" value="1"/>
</dbReference>
<dbReference type="PRINTS" id="PR00344">
    <property type="entry name" value="BCTRLSENSOR"/>
</dbReference>
<dbReference type="SUPFAM" id="SSF47384">
    <property type="entry name" value="Homodimeric domain of signal transducing histidine kinase"/>
    <property type="match status" value="1"/>
</dbReference>
<keyword evidence="4" id="KW-1133">Transmembrane helix</keyword>
<dbReference type="InterPro" id="IPR036890">
    <property type="entry name" value="HATPase_C_sf"/>
</dbReference>
<dbReference type="EMBL" id="CP046269">
    <property type="protein sequence ID" value="QMV17040.1"/>
    <property type="molecule type" value="Genomic_DNA"/>
</dbReference>
<dbReference type="Gene3D" id="3.30.565.10">
    <property type="entry name" value="Histidine kinase-like ATPase, C-terminal domain"/>
    <property type="match status" value="1"/>
</dbReference>
<dbReference type="SUPFAM" id="SSF55785">
    <property type="entry name" value="PYP-like sensor domain (PAS domain)"/>
    <property type="match status" value="1"/>
</dbReference>
<dbReference type="AlphaFoldDB" id="A0A1N6M1P8"/>
<keyword evidence="7" id="KW-0808">Transferase</keyword>
<evidence type="ECO:0000256" key="3">
    <source>
        <dbReference type="SAM" id="Coils"/>
    </source>
</evidence>
<evidence type="ECO:0000256" key="1">
    <source>
        <dbReference type="ARBA" id="ARBA00000085"/>
    </source>
</evidence>
<evidence type="ECO:0000256" key="2">
    <source>
        <dbReference type="ARBA" id="ARBA00012438"/>
    </source>
</evidence>
<feature type="transmembrane region" description="Helical" evidence="4">
    <location>
        <begin position="168"/>
        <end position="190"/>
    </location>
</feature>
<dbReference type="SUPFAM" id="SSF55874">
    <property type="entry name" value="ATPase domain of HSP90 chaperone/DNA topoisomerase II/histidine kinase"/>
    <property type="match status" value="1"/>
</dbReference>
<dbReference type="Gene3D" id="1.10.287.130">
    <property type="match status" value="1"/>
</dbReference>
<keyword evidence="4" id="KW-0812">Transmembrane</keyword>
<evidence type="ECO:0000313" key="6">
    <source>
        <dbReference type="EMBL" id="QMV17040.1"/>
    </source>
</evidence>
<dbReference type="InterPro" id="IPR033414">
    <property type="entry name" value="Sensor_dom"/>
</dbReference>
<dbReference type="InterPro" id="IPR003594">
    <property type="entry name" value="HATPase_dom"/>
</dbReference>
<dbReference type="RefSeq" id="WP_074371946.1">
    <property type="nucleotide sequence ID" value="NZ_CP046269.1"/>
</dbReference>
<evidence type="ECO:0000259" key="5">
    <source>
        <dbReference type="PROSITE" id="PS50109"/>
    </source>
</evidence>
<dbReference type="GO" id="GO:0000155">
    <property type="term" value="F:phosphorelay sensor kinase activity"/>
    <property type="evidence" value="ECO:0007669"/>
    <property type="project" value="InterPro"/>
</dbReference>
<feature type="coiled-coil region" evidence="3">
    <location>
        <begin position="364"/>
        <end position="412"/>
    </location>
</feature>
<dbReference type="InterPro" id="IPR005467">
    <property type="entry name" value="His_kinase_dom"/>
</dbReference>
<evidence type="ECO:0000313" key="7">
    <source>
        <dbReference type="EMBL" id="SIO93345.1"/>
    </source>
</evidence>
<feature type="domain" description="Histidine kinase" evidence="5">
    <location>
        <begin position="421"/>
        <end position="653"/>
    </location>
</feature>
<protein>
    <recommendedName>
        <fullName evidence="2">histidine kinase</fullName>
        <ecNumber evidence="2">2.7.13.3</ecNumber>
    </recommendedName>
</protein>
<dbReference type="PANTHER" id="PTHR43065">
    <property type="entry name" value="SENSOR HISTIDINE KINASE"/>
    <property type="match status" value="1"/>
</dbReference>
<evidence type="ECO:0000313" key="8">
    <source>
        <dbReference type="Proteomes" id="UP000184774"/>
    </source>
</evidence>
<sequence>MTSKTEKPIQEAAQEMEEIEIKSIHPLRSRLGRRIIFILVLLSGTITFLATLTQLYFDYNKQFSNVDRRHQEIRNIHTHLLASSLWNFDLTILQQRVNGLINLPHIDYLEIQSDNYKISAGKPVTGQATSHLYPLTFQDPITGKSEQIGTIRVESNLQQIYNSLMHDFLVILSINTIKTALVCYLILIIFHHSINQRIYAIVRYLRQYNPRHRTHPLRVYSYPIITQKNDELSLLCNETNKLTRNLTILYQNIRFEQARLADFAHVSSDWLWETDSALKLVYCSETMLEALNLPENHRLAFHEIEQFQTAIQLQQSLNGKQNFHHCEVALNLNGHKMWLMFQAQARYDNEQDTFLGFRGTALNITELKSVQAELEQLNQSLEHTVQERTHDLAESLKQLKQAQAQLIQSEKLAALGGLVAGVAHEVNTPLGIAVTATSLIEEVTAEFEQAFRAQTLTSTQFVELTEKLKSGSGLLQSNLSRASKLIRDFKQTAVDQVSENHSKFNIHQVLMALIASMHPETRKIPVSPQLEGDEALMMTSLPGTLTQIISNLIMNSLVHAFEGEHPSPEIQIKFYAEGQHIIFEYQDNGIGVPQTLHEKIFEPFYTSKRGHGGSGLGLNLVFNLVTQRLKGHLKFTSEPGQGVQYRIQLPQTLD</sequence>
<accession>A0A1N6M1P8</accession>
<dbReference type="EMBL" id="FSSB01000008">
    <property type="protein sequence ID" value="SIO93345.1"/>
    <property type="molecule type" value="Genomic_DNA"/>
</dbReference>
<dbReference type="PROSITE" id="PS50109">
    <property type="entry name" value="HIS_KIN"/>
    <property type="match status" value="1"/>
</dbReference>
<dbReference type="EC" id="2.7.13.3" evidence="2"/>
<dbReference type="InterPro" id="IPR036097">
    <property type="entry name" value="HisK_dim/P_sf"/>
</dbReference>
<comment type="catalytic activity">
    <reaction evidence="1">
        <text>ATP + protein L-histidine = ADP + protein N-phospho-L-histidine.</text>
        <dbReference type="EC" id="2.7.13.3"/>
    </reaction>
</comment>
<proteinExistence type="predicted"/>
<dbReference type="Proteomes" id="UP000184774">
    <property type="component" value="Unassembled WGS sequence"/>
</dbReference>
<keyword evidence="3" id="KW-0175">Coiled coil</keyword>
<name>A0A1N6M1P8_9VIBR</name>
<keyword evidence="4" id="KW-0472">Membrane</keyword>
<dbReference type="InterPro" id="IPR004358">
    <property type="entry name" value="Sig_transdc_His_kin-like_C"/>
</dbReference>
<keyword evidence="9" id="KW-1185">Reference proteome</keyword>
<dbReference type="SMART" id="SM00387">
    <property type="entry name" value="HATPase_c"/>
    <property type="match status" value="1"/>
</dbReference>
<dbReference type="OrthoDB" id="1931120at2"/>
<gene>
    <name evidence="7" type="primary">rcsC</name>
    <name evidence="7" type="ORF">VSP9026_01010</name>
    <name evidence="6" type="ORF">Vspart_04466</name>
</gene>
<dbReference type="CDD" id="cd00075">
    <property type="entry name" value="HATPase"/>
    <property type="match status" value="1"/>
</dbReference>
<evidence type="ECO:0000313" key="9">
    <source>
        <dbReference type="Proteomes" id="UP000515264"/>
    </source>
</evidence>
<organism evidence="7 8">
    <name type="scientific">Vibrio spartinae</name>
    <dbReference type="NCBI Taxonomy" id="1918945"/>
    <lineage>
        <taxon>Bacteria</taxon>
        <taxon>Pseudomonadati</taxon>
        <taxon>Pseudomonadota</taxon>
        <taxon>Gammaproteobacteria</taxon>
        <taxon>Vibrionales</taxon>
        <taxon>Vibrionaceae</taxon>
        <taxon>Vibrio</taxon>
    </lineage>
</organism>
<reference evidence="7 8" key="1">
    <citation type="submission" date="2016-12" db="EMBL/GenBank/DDBJ databases">
        <authorList>
            <person name="Song W.-J."/>
            <person name="Kurnit D.M."/>
        </authorList>
    </citation>
    <scope>NUCLEOTIDE SEQUENCE [LARGE SCALE GENOMIC DNA]</scope>
    <source>
        <strain evidence="7 8">CECT 9026</strain>
    </source>
</reference>
<dbReference type="PANTHER" id="PTHR43065:SF42">
    <property type="entry name" value="TWO-COMPONENT SENSOR PPRA"/>
    <property type="match status" value="1"/>
</dbReference>
<feature type="transmembrane region" description="Helical" evidence="4">
    <location>
        <begin position="35"/>
        <end position="57"/>
    </location>
</feature>
<reference evidence="6" key="2">
    <citation type="submission" date="2019-11" db="EMBL/GenBank/DDBJ databases">
        <authorList>
            <person name="January G."/>
            <person name="Bunk B."/>
        </authorList>
    </citation>
    <scope>NUCLEOTIDE SEQUENCE</scope>
    <source>
        <strain evidence="6">3.6</strain>
    </source>
</reference>
<dbReference type="Proteomes" id="UP000515264">
    <property type="component" value="Chromosome 2"/>
</dbReference>
<dbReference type="Pfam" id="PF17149">
    <property type="entry name" value="CHASE5"/>
    <property type="match status" value="1"/>
</dbReference>
<dbReference type="InterPro" id="IPR035965">
    <property type="entry name" value="PAS-like_dom_sf"/>
</dbReference>